<keyword evidence="2" id="KW-0472">Membrane</keyword>
<feature type="transmembrane region" description="Helical" evidence="2">
    <location>
        <begin position="236"/>
        <end position="256"/>
    </location>
</feature>
<proteinExistence type="predicted"/>
<feature type="compositionally biased region" description="Polar residues" evidence="1">
    <location>
        <begin position="1"/>
        <end position="11"/>
    </location>
</feature>
<accession>A0ABQ8FZ81</accession>
<keyword evidence="2" id="KW-0812">Transmembrane</keyword>
<feature type="compositionally biased region" description="Low complexity" evidence="1">
    <location>
        <begin position="17"/>
        <end position="26"/>
    </location>
</feature>
<dbReference type="EMBL" id="JAGTJR010000036">
    <property type="protein sequence ID" value="KAH7036280.1"/>
    <property type="molecule type" value="Genomic_DNA"/>
</dbReference>
<name>A0ABQ8FZ81_9PEZI</name>
<feature type="region of interest" description="Disordered" evidence="1">
    <location>
        <begin position="268"/>
        <end position="304"/>
    </location>
</feature>
<evidence type="ECO:0000256" key="1">
    <source>
        <dbReference type="SAM" id="MobiDB-lite"/>
    </source>
</evidence>
<feature type="transmembrane region" description="Helical" evidence="2">
    <location>
        <begin position="114"/>
        <end position="136"/>
    </location>
</feature>
<feature type="transmembrane region" description="Helical" evidence="2">
    <location>
        <begin position="68"/>
        <end position="94"/>
    </location>
</feature>
<evidence type="ECO:0000313" key="4">
    <source>
        <dbReference type="Proteomes" id="UP000774617"/>
    </source>
</evidence>
<gene>
    <name evidence="3" type="ORF">B0J12DRAFT_269500</name>
</gene>
<feature type="compositionally biased region" description="Low complexity" evidence="1">
    <location>
        <begin position="34"/>
        <end position="48"/>
    </location>
</feature>
<evidence type="ECO:0000256" key="2">
    <source>
        <dbReference type="SAM" id="Phobius"/>
    </source>
</evidence>
<feature type="region of interest" description="Disordered" evidence="1">
    <location>
        <begin position="342"/>
        <end position="366"/>
    </location>
</feature>
<comment type="caution">
    <text evidence="3">The sequence shown here is derived from an EMBL/GenBank/DDBJ whole genome shotgun (WGS) entry which is preliminary data.</text>
</comment>
<feature type="region of interest" description="Disordered" evidence="1">
    <location>
        <begin position="1"/>
        <end position="56"/>
    </location>
</feature>
<sequence length="366" mass="40519">MNSSSQRSSGTELHLTSPYPASSSYPAPSPHPSQSPRLASSPHASTSPHPVPYRQPTSKIVRARRKCYLTLLSTCILLNGILSPAMTGLISHILAVTHDQVPKYGGDFRNGSSYFVAVTGALGVLDACFLFILALCQDDVPLRWNWSGKTKHQQWKLPVHRIATVVALAAVLRGAAAAAYANYEYWDSDQSIDQNRGSDGTYYTPETWICYGATNQTVIEGEHPEYKWMCREAQGARYLTILTTIIAGITLILVLWRWRRSNLNKQYQPVASGRRDSDPLGQDVESGQGNGPEMRHTRLPSSGSIAPQEVVGREVYEMSADPIPEMEHRPVIRDSDELSIQGEPTQYFGHGYNPGQQHHARSYVSP</sequence>
<protein>
    <submittedName>
        <fullName evidence="3">Uncharacterized protein</fullName>
    </submittedName>
</protein>
<organism evidence="3 4">
    <name type="scientific">Macrophomina phaseolina</name>
    <dbReference type="NCBI Taxonomy" id="35725"/>
    <lineage>
        <taxon>Eukaryota</taxon>
        <taxon>Fungi</taxon>
        <taxon>Dikarya</taxon>
        <taxon>Ascomycota</taxon>
        <taxon>Pezizomycotina</taxon>
        <taxon>Dothideomycetes</taxon>
        <taxon>Dothideomycetes incertae sedis</taxon>
        <taxon>Botryosphaeriales</taxon>
        <taxon>Botryosphaeriaceae</taxon>
        <taxon>Macrophomina</taxon>
    </lineage>
</organism>
<keyword evidence="4" id="KW-1185">Reference proteome</keyword>
<evidence type="ECO:0000313" key="3">
    <source>
        <dbReference type="EMBL" id="KAH7036280.1"/>
    </source>
</evidence>
<keyword evidence="2" id="KW-1133">Transmembrane helix</keyword>
<dbReference type="Proteomes" id="UP000774617">
    <property type="component" value="Unassembled WGS sequence"/>
</dbReference>
<reference evidence="3 4" key="1">
    <citation type="journal article" date="2021" name="Nat. Commun.">
        <title>Genetic determinants of endophytism in the Arabidopsis root mycobiome.</title>
        <authorList>
            <person name="Mesny F."/>
            <person name="Miyauchi S."/>
            <person name="Thiergart T."/>
            <person name="Pickel B."/>
            <person name="Atanasova L."/>
            <person name="Karlsson M."/>
            <person name="Huettel B."/>
            <person name="Barry K.W."/>
            <person name="Haridas S."/>
            <person name="Chen C."/>
            <person name="Bauer D."/>
            <person name="Andreopoulos W."/>
            <person name="Pangilinan J."/>
            <person name="LaButti K."/>
            <person name="Riley R."/>
            <person name="Lipzen A."/>
            <person name="Clum A."/>
            <person name="Drula E."/>
            <person name="Henrissat B."/>
            <person name="Kohler A."/>
            <person name="Grigoriev I.V."/>
            <person name="Martin F.M."/>
            <person name="Hacquard S."/>
        </authorList>
    </citation>
    <scope>NUCLEOTIDE SEQUENCE [LARGE SCALE GENOMIC DNA]</scope>
    <source>
        <strain evidence="3 4">MPI-SDFR-AT-0080</strain>
    </source>
</reference>
<feature type="transmembrane region" description="Helical" evidence="2">
    <location>
        <begin position="157"/>
        <end position="181"/>
    </location>
</feature>